<organism evidence="13 14">
    <name type="scientific">Salinicoccus cyprini</name>
    <dbReference type="NCBI Taxonomy" id="2493691"/>
    <lineage>
        <taxon>Bacteria</taxon>
        <taxon>Bacillati</taxon>
        <taxon>Bacillota</taxon>
        <taxon>Bacilli</taxon>
        <taxon>Bacillales</taxon>
        <taxon>Staphylococcaceae</taxon>
        <taxon>Salinicoccus</taxon>
    </lineage>
</organism>
<dbReference type="Pfam" id="PF00069">
    <property type="entry name" value="Pkinase"/>
    <property type="match status" value="1"/>
</dbReference>
<evidence type="ECO:0000259" key="12">
    <source>
        <dbReference type="PROSITE" id="PS51178"/>
    </source>
</evidence>
<evidence type="ECO:0000256" key="6">
    <source>
        <dbReference type="ARBA" id="ARBA00022840"/>
    </source>
</evidence>
<dbReference type="InterPro" id="IPR008271">
    <property type="entry name" value="Ser/Thr_kinase_AS"/>
</dbReference>
<evidence type="ECO:0000256" key="4">
    <source>
        <dbReference type="ARBA" id="ARBA00022741"/>
    </source>
</evidence>
<evidence type="ECO:0000256" key="3">
    <source>
        <dbReference type="ARBA" id="ARBA00022679"/>
    </source>
</evidence>
<dbReference type="PANTHER" id="PTHR43289:SF34">
    <property type="entry name" value="SERINE_THREONINE-PROTEIN KINASE YBDM-RELATED"/>
    <property type="match status" value="1"/>
</dbReference>
<feature type="transmembrane region" description="Helical" evidence="10">
    <location>
        <begin position="314"/>
        <end position="336"/>
    </location>
</feature>
<keyword evidence="2" id="KW-0723">Serine/threonine-protein kinase</keyword>
<evidence type="ECO:0000256" key="10">
    <source>
        <dbReference type="SAM" id="Phobius"/>
    </source>
</evidence>
<feature type="region of interest" description="Disordered" evidence="9">
    <location>
        <begin position="441"/>
        <end position="463"/>
    </location>
</feature>
<evidence type="ECO:0000313" key="14">
    <source>
        <dbReference type="Proteomes" id="UP000315103"/>
    </source>
</evidence>
<dbReference type="Gene3D" id="3.30.200.20">
    <property type="entry name" value="Phosphorylase Kinase, domain 1"/>
    <property type="match status" value="1"/>
</dbReference>
<evidence type="ECO:0000259" key="11">
    <source>
        <dbReference type="PROSITE" id="PS50011"/>
    </source>
</evidence>
<dbReference type="Gene3D" id="3.30.10.20">
    <property type="match status" value="5"/>
</dbReference>
<dbReference type="PANTHER" id="PTHR43289">
    <property type="entry name" value="MITOGEN-ACTIVATED PROTEIN KINASE KINASE KINASE 20-RELATED"/>
    <property type="match status" value="1"/>
</dbReference>
<dbReference type="AlphaFoldDB" id="A0A558AY21"/>
<keyword evidence="10" id="KW-0472">Membrane</keyword>
<feature type="domain" description="PASTA" evidence="12">
    <location>
        <begin position="541"/>
        <end position="607"/>
    </location>
</feature>
<dbReference type="OrthoDB" id="9788659at2"/>
<dbReference type="FunFam" id="1.10.510.10:FF:000021">
    <property type="entry name" value="Serine/threonine protein kinase"/>
    <property type="match status" value="1"/>
</dbReference>
<evidence type="ECO:0000313" key="13">
    <source>
        <dbReference type="EMBL" id="TVT29154.1"/>
    </source>
</evidence>
<evidence type="ECO:0000256" key="5">
    <source>
        <dbReference type="ARBA" id="ARBA00022777"/>
    </source>
</evidence>
<keyword evidence="3" id="KW-0808">Transferase</keyword>
<dbReference type="SMART" id="SM00220">
    <property type="entry name" value="S_TKc"/>
    <property type="match status" value="1"/>
</dbReference>
<keyword evidence="4" id="KW-0547">Nucleotide-binding</keyword>
<dbReference type="Gene3D" id="1.10.510.10">
    <property type="entry name" value="Transferase(Phosphotransferase) domain 1"/>
    <property type="match status" value="1"/>
</dbReference>
<sequence length="769" mass="85635">MIGRIVSDRYRVMEYLGGGMSSVYLAHDIILDREVVLKMIKVDHHNREKSKARFQREVESTIHLAHPNIVSVLDVDESEEYHLLVTEVVHGPTLKSFIDENHPISIDEVIRISEMILRGIRHAHSAGIIHRDIKPQNLLMDETQQIKITDFGIAKALSETRLTETNQVMGSVQYISPEQAKGHMTDERTDIYSFGIVLYELITGELPFDGETPVSVALKHISEPFPNISRHRDIHEDLAYIVYKCTEKDPHRRYRQVDDVVKDLNSFKEGRPISAAAVPADIDRTVESAPVKPPVSKEPEEQQETPAPPKKRRWMLWLLPVLLILGALAILFYLFLSGDDPIALPDMQDMTMDDAEAVLSDNGLVMGEVSEEYNSTFAEGRIVETTPVSGTEVEKGATVDFIISRGEEPYVMENFTGESYDSVLGSINDLGFDSLEVEEAYDDSEPGTIISQSIEPGTEVDPSESSLSLTISQGIEPVEMRNYTGQLYNSVEAELAEQGFAVELEQVYDSSESGTILTQSIEAGTEVVPTDETLVLTISRGPQSIVLEDYTGQSYDAVREELETLGFELQVEEENDSADEGTILSQSIEAGTEVVPSEETLTLTVSQGPAQIEITDYTGEPFDTAKAALEEQGFTVEMIQEAYSSEVEEGSVISQTPDEGELVPEDTNVRMVVSLGAEPAREKEFVKEITIPYASEEDEAPDEEDGSEPKNVEIYIEDSEHSIEDPADTIEITEDTEYTISLIIQEGEMASYRIEREGEVIAEEEIPYE</sequence>
<dbReference type="SUPFAM" id="SSF56112">
    <property type="entry name" value="Protein kinase-like (PK-like)"/>
    <property type="match status" value="1"/>
</dbReference>
<evidence type="ECO:0000256" key="8">
    <source>
        <dbReference type="ARBA" id="ARBA00048679"/>
    </source>
</evidence>
<keyword evidence="14" id="KW-1185">Reference proteome</keyword>
<proteinExistence type="predicted"/>
<dbReference type="EMBL" id="VMSJ01000001">
    <property type="protein sequence ID" value="TVT29154.1"/>
    <property type="molecule type" value="Genomic_DNA"/>
</dbReference>
<dbReference type="CDD" id="cd06577">
    <property type="entry name" value="PASTA_pknB"/>
    <property type="match status" value="5"/>
</dbReference>
<dbReference type="Pfam" id="PF03793">
    <property type="entry name" value="PASTA"/>
    <property type="match status" value="5"/>
</dbReference>
<dbReference type="InterPro" id="IPR005543">
    <property type="entry name" value="PASTA_dom"/>
</dbReference>
<dbReference type="Pfam" id="PF21160">
    <property type="entry name" value="PrkC-like_PASTA-like"/>
    <property type="match status" value="1"/>
</dbReference>
<feature type="region of interest" description="Disordered" evidence="9">
    <location>
        <begin position="288"/>
        <end position="309"/>
    </location>
</feature>
<dbReference type="NCBIfam" id="NF033483">
    <property type="entry name" value="PknB_PASTA_kin"/>
    <property type="match status" value="1"/>
</dbReference>
<keyword evidence="6" id="KW-0067">ATP-binding</keyword>
<feature type="domain" description="Protein kinase" evidence="11">
    <location>
        <begin position="10"/>
        <end position="268"/>
    </location>
</feature>
<dbReference type="InterPro" id="IPR011009">
    <property type="entry name" value="Kinase-like_dom_sf"/>
</dbReference>
<comment type="catalytic activity">
    <reaction evidence="8">
        <text>L-seryl-[protein] + ATP = O-phospho-L-seryl-[protein] + ADP + H(+)</text>
        <dbReference type="Rhea" id="RHEA:17989"/>
        <dbReference type="Rhea" id="RHEA-COMP:9863"/>
        <dbReference type="Rhea" id="RHEA-COMP:11604"/>
        <dbReference type="ChEBI" id="CHEBI:15378"/>
        <dbReference type="ChEBI" id="CHEBI:29999"/>
        <dbReference type="ChEBI" id="CHEBI:30616"/>
        <dbReference type="ChEBI" id="CHEBI:83421"/>
        <dbReference type="ChEBI" id="CHEBI:456216"/>
        <dbReference type="EC" id="2.7.11.1"/>
    </reaction>
</comment>
<name>A0A558AY21_9STAP</name>
<keyword evidence="5 13" id="KW-0418">Kinase</keyword>
<dbReference type="RefSeq" id="WP_145285262.1">
    <property type="nucleotide sequence ID" value="NZ_VMSJ01000001.1"/>
</dbReference>
<evidence type="ECO:0000256" key="7">
    <source>
        <dbReference type="ARBA" id="ARBA00047899"/>
    </source>
</evidence>
<dbReference type="GO" id="GO:0004674">
    <property type="term" value="F:protein serine/threonine kinase activity"/>
    <property type="evidence" value="ECO:0007669"/>
    <property type="project" value="UniProtKB-KW"/>
</dbReference>
<evidence type="ECO:0000256" key="2">
    <source>
        <dbReference type="ARBA" id="ARBA00022527"/>
    </source>
</evidence>
<keyword evidence="10" id="KW-1133">Transmembrane helix</keyword>
<protein>
    <recommendedName>
        <fullName evidence="1">non-specific serine/threonine protein kinase</fullName>
        <ecNumber evidence="1">2.7.11.1</ecNumber>
    </recommendedName>
</protein>
<dbReference type="GO" id="GO:0005524">
    <property type="term" value="F:ATP binding"/>
    <property type="evidence" value="ECO:0007669"/>
    <property type="project" value="UniProtKB-KW"/>
</dbReference>
<evidence type="ECO:0000256" key="9">
    <source>
        <dbReference type="SAM" id="MobiDB-lite"/>
    </source>
</evidence>
<feature type="domain" description="PASTA" evidence="12">
    <location>
        <begin position="474"/>
        <end position="540"/>
    </location>
</feature>
<comment type="catalytic activity">
    <reaction evidence="7">
        <text>L-threonyl-[protein] + ATP = O-phospho-L-threonyl-[protein] + ADP + H(+)</text>
        <dbReference type="Rhea" id="RHEA:46608"/>
        <dbReference type="Rhea" id="RHEA-COMP:11060"/>
        <dbReference type="Rhea" id="RHEA-COMP:11605"/>
        <dbReference type="ChEBI" id="CHEBI:15378"/>
        <dbReference type="ChEBI" id="CHEBI:30013"/>
        <dbReference type="ChEBI" id="CHEBI:30616"/>
        <dbReference type="ChEBI" id="CHEBI:61977"/>
        <dbReference type="ChEBI" id="CHEBI:456216"/>
        <dbReference type="EC" id="2.7.11.1"/>
    </reaction>
</comment>
<dbReference type="InterPro" id="IPR000719">
    <property type="entry name" value="Prot_kinase_dom"/>
</dbReference>
<feature type="domain" description="PASTA" evidence="12">
    <location>
        <begin position="608"/>
        <end position="675"/>
    </location>
</feature>
<dbReference type="PROSITE" id="PS51178">
    <property type="entry name" value="PASTA"/>
    <property type="match status" value="5"/>
</dbReference>
<evidence type="ECO:0000256" key="1">
    <source>
        <dbReference type="ARBA" id="ARBA00012513"/>
    </source>
</evidence>
<dbReference type="Proteomes" id="UP000315103">
    <property type="component" value="Unassembled WGS sequence"/>
</dbReference>
<keyword evidence="10" id="KW-0812">Transmembrane</keyword>
<dbReference type="CDD" id="cd14014">
    <property type="entry name" value="STKc_PknB_like"/>
    <property type="match status" value="1"/>
</dbReference>
<dbReference type="SMART" id="SM00740">
    <property type="entry name" value="PASTA"/>
    <property type="match status" value="5"/>
</dbReference>
<dbReference type="Gene3D" id="2.60.40.2560">
    <property type="match status" value="1"/>
</dbReference>
<comment type="caution">
    <text evidence="13">The sequence shown here is derived from an EMBL/GenBank/DDBJ whole genome shotgun (WGS) entry which is preliminary data.</text>
</comment>
<dbReference type="EC" id="2.7.11.1" evidence="1"/>
<feature type="domain" description="PASTA" evidence="12">
    <location>
        <begin position="338"/>
        <end position="405"/>
    </location>
</feature>
<feature type="domain" description="PASTA" evidence="12">
    <location>
        <begin position="406"/>
        <end position="473"/>
    </location>
</feature>
<dbReference type="PROSITE" id="PS00108">
    <property type="entry name" value="PROTEIN_KINASE_ST"/>
    <property type="match status" value="1"/>
</dbReference>
<dbReference type="PROSITE" id="PS50011">
    <property type="entry name" value="PROTEIN_KINASE_DOM"/>
    <property type="match status" value="1"/>
</dbReference>
<reference evidence="13 14" key="1">
    <citation type="submission" date="2019-07" db="EMBL/GenBank/DDBJ databases">
        <title>Salinicoccus cyprini sp. nov., isolated from gastro-intestinal tract of mirror carp, Cyprinus carpio var. specularis, collected from Gobind Sagar Reservoir, Himachal Pradesh, India.</title>
        <authorList>
            <person name="Talwar C."/>
            <person name="Singh A.K."/>
            <person name="Lal R."/>
            <person name="Negi R.K."/>
        </authorList>
    </citation>
    <scope>NUCLEOTIDE SEQUENCE [LARGE SCALE GENOMIC DNA]</scope>
    <source>
        <strain evidence="13 14">CT19</strain>
    </source>
</reference>
<accession>A0A558AY21</accession>
<gene>
    <name evidence="13" type="primary">pknB</name>
    <name evidence="13" type="ORF">FO441_02415</name>
</gene>